<evidence type="ECO:0000256" key="2">
    <source>
        <dbReference type="SAM" id="Phobius"/>
    </source>
</evidence>
<dbReference type="Gene3D" id="2.40.30.170">
    <property type="match status" value="1"/>
</dbReference>
<protein>
    <submittedName>
        <fullName evidence="3">RND family efflux transporter MFP subunit</fullName>
    </submittedName>
</protein>
<organism evidence="3 4">
    <name type="scientific">Oceanococcus atlanticus</name>
    <dbReference type="NCBI Taxonomy" id="1317117"/>
    <lineage>
        <taxon>Bacteria</taxon>
        <taxon>Pseudomonadati</taxon>
        <taxon>Pseudomonadota</taxon>
        <taxon>Gammaproteobacteria</taxon>
        <taxon>Chromatiales</taxon>
        <taxon>Oceanococcaceae</taxon>
        <taxon>Oceanococcus</taxon>
    </lineage>
</organism>
<accession>A0A1Y1SC07</accession>
<dbReference type="SUPFAM" id="SSF111369">
    <property type="entry name" value="HlyD-like secretion proteins"/>
    <property type="match status" value="2"/>
</dbReference>
<keyword evidence="1" id="KW-0175">Coiled coil</keyword>
<feature type="transmembrane region" description="Helical" evidence="2">
    <location>
        <begin position="14"/>
        <end position="32"/>
    </location>
</feature>
<dbReference type="OrthoDB" id="8524475at2"/>
<evidence type="ECO:0000313" key="3">
    <source>
        <dbReference type="EMBL" id="ORE86151.1"/>
    </source>
</evidence>
<keyword evidence="2" id="KW-1133">Transmembrane helix</keyword>
<dbReference type="PANTHER" id="PTHR30469">
    <property type="entry name" value="MULTIDRUG RESISTANCE PROTEIN MDTA"/>
    <property type="match status" value="1"/>
</dbReference>
<dbReference type="STRING" id="1317117.ATO7_12678"/>
<comment type="caution">
    <text evidence="3">The sequence shown here is derived from an EMBL/GenBank/DDBJ whole genome shotgun (WGS) entry which is preliminary data.</text>
</comment>
<sequence>MPTTQLPFGLSKNLAALIIAVLTVVLVSLLVVTKPDAQVNPPQEPVYTVRAITVEPAPRRPSLLLYGTAESPARARMTAAVAADVLAVHALAGDHRPHGELLIELDPAEADIALSQARAQLAQAEAQLALDAEQRRSNKAALEHEQALLSLAERAVARAVRLRQQGVLSEAELDSTKQNHQRQKIALEQRRLAVQQADAVTRQLKAQVASAEAQLRRAELDLQRTQIVAPFDAAVVQTHVAPGDRVTPGQPLIDVYDQSRVEIRAQVPNRYVPALKQALQQGQLIRAQVMSAGQRLPAQFLRLAASAGGGGQYAFFRVAGAAVAVDANVSLELDLPPQAQAVAVPFTALYDLSRVFRVRDDGRLESLTVENLGDFHSAEDGLSSPPQLLVRSADIQAGDRIITTQLPNAISGLKVQVISDE</sequence>
<name>A0A1Y1SC07_9GAMM</name>
<reference evidence="3 4" key="1">
    <citation type="submission" date="2013-04" db="EMBL/GenBank/DDBJ databases">
        <title>Oceanococcus atlanticus 22II-S10r2 Genome Sequencing.</title>
        <authorList>
            <person name="Lai Q."/>
            <person name="Li G."/>
            <person name="Shao Z."/>
        </authorList>
    </citation>
    <scope>NUCLEOTIDE SEQUENCE [LARGE SCALE GENOMIC DNA]</scope>
    <source>
        <strain evidence="3 4">22II-S10r2</strain>
    </source>
</reference>
<dbReference type="AlphaFoldDB" id="A0A1Y1SC07"/>
<dbReference type="Proteomes" id="UP000192342">
    <property type="component" value="Unassembled WGS sequence"/>
</dbReference>
<dbReference type="EMBL" id="AQQV01000003">
    <property type="protein sequence ID" value="ORE86151.1"/>
    <property type="molecule type" value="Genomic_DNA"/>
</dbReference>
<keyword evidence="2" id="KW-0812">Transmembrane</keyword>
<evidence type="ECO:0000313" key="4">
    <source>
        <dbReference type="Proteomes" id="UP000192342"/>
    </source>
</evidence>
<dbReference type="RefSeq" id="WP_083562282.1">
    <property type="nucleotide sequence ID" value="NZ_AQQV01000003.1"/>
</dbReference>
<dbReference type="PANTHER" id="PTHR30469:SF15">
    <property type="entry name" value="HLYD FAMILY OF SECRETION PROTEINS"/>
    <property type="match status" value="1"/>
</dbReference>
<dbReference type="Gene3D" id="2.40.50.100">
    <property type="match status" value="1"/>
</dbReference>
<proteinExistence type="predicted"/>
<keyword evidence="2" id="KW-0472">Membrane</keyword>
<evidence type="ECO:0000256" key="1">
    <source>
        <dbReference type="SAM" id="Coils"/>
    </source>
</evidence>
<dbReference type="GO" id="GO:1990281">
    <property type="term" value="C:efflux pump complex"/>
    <property type="evidence" value="ECO:0007669"/>
    <property type="project" value="TreeGrafter"/>
</dbReference>
<keyword evidence="4" id="KW-1185">Reference proteome</keyword>
<dbReference type="Gene3D" id="1.10.287.470">
    <property type="entry name" value="Helix hairpin bin"/>
    <property type="match status" value="1"/>
</dbReference>
<feature type="coiled-coil region" evidence="1">
    <location>
        <begin position="170"/>
        <end position="228"/>
    </location>
</feature>
<gene>
    <name evidence="3" type="ORF">ATO7_12678</name>
</gene>
<dbReference type="GO" id="GO:0015562">
    <property type="term" value="F:efflux transmembrane transporter activity"/>
    <property type="evidence" value="ECO:0007669"/>
    <property type="project" value="TreeGrafter"/>
</dbReference>